<dbReference type="FunFam" id="3.40.50.300:FF:000836">
    <property type="entry name" value="ABC transporter B family member 25"/>
    <property type="match status" value="1"/>
</dbReference>
<evidence type="ECO:0000256" key="1">
    <source>
        <dbReference type="ARBA" id="ARBA00004141"/>
    </source>
</evidence>
<comment type="caution">
    <text evidence="9">The sequence shown here is derived from an EMBL/GenBank/DDBJ whole genome shotgun (WGS) entry which is preliminary data.</text>
</comment>
<evidence type="ECO:0000256" key="4">
    <source>
        <dbReference type="ARBA" id="ARBA00022741"/>
    </source>
</evidence>
<keyword evidence="6" id="KW-1133">Transmembrane helix</keyword>
<reference evidence="9 10" key="1">
    <citation type="submission" date="2024-11" db="EMBL/GenBank/DDBJ databases">
        <title>Adaptive evolution of stress response genes in parasites aligns with host niche diversity.</title>
        <authorList>
            <person name="Hahn C."/>
            <person name="Resl P."/>
        </authorList>
    </citation>
    <scope>NUCLEOTIDE SEQUENCE [LARGE SCALE GENOMIC DNA]</scope>
    <source>
        <strain evidence="9">EGGRZ-B1_66</strain>
        <tissue evidence="9">Body</tissue>
    </source>
</reference>
<comment type="subcellular location">
    <subcellularLocation>
        <location evidence="1">Membrane</location>
        <topology evidence="1">Multi-pass membrane protein</topology>
    </subcellularLocation>
</comment>
<dbReference type="InterPro" id="IPR017871">
    <property type="entry name" value="ABC_transporter-like_CS"/>
</dbReference>
<evidence type="ECO:0000259" key="8">
    <source>
        <dbReference type="PROSITE" id="PS50893"/>
    </source>
</evidence>
<evidence type="ECO:0000313" key="9">
    <source>
        <dbReference type="EMBL" id="KAL3313954.1"/>
    </source>
</evidence>
<dbReference type="PROSITE" id="PS00211">
    <property type="entry name" value="ABC_TRANSPORTER_1"/>
    <property type="match status" value="1"/>
</dbReference>
<dbReference type="SMART" id="SM00382">
    <property type="entry name" value="AAA"/>
    <property type="match status" value="1"/>
</dbReference>
<organism evidence="9 10">
    <name type="scientific">Cichlidogyrus casuarinus</name>
    <dbReference type="NCBI Taxonomy" id="1844966"/>
    <lineage>
        <taxon>Eukaryota</taxon>
        <taxon>Metazoa</taxon>
        <taxon>Spiralia</taxon>
        <taxon>Lophotrochozoa</taxon>
        <taxon>Platyhelminthes</taxon>
        <taxon>Monogenea</taxon>
        <taxon>Monopisthocotylea</taxon>
        <taxon>Dactylogyridea</taxon>
        <taxon>Ancyrocephalidae</taxon>
        <taxon>Cichlidogyrus</taxon>
    </lineage>
</organism>
<keyword evidence="7" id="KW-0472">Membrane</keyword>
<dbReference type="AlphaFoldDB" id="A0ABD2Q2X3"/>
<keyword evidence="5" id="KW-0067">ATP-binding</keyword>
<evidence type="ECO:0000313" key="10">
    <source>
        <dbReference type="Proteomes" id="UP001626550"/>
    </source>
</evidence>
<proteinExistence type="predicted"/>
<dbReference type="InterPro" id="IPR003593">
    <property type="entry name" value="AAA+_ATPase"/>
</dbReference>
<sequence>MVAQSGGGKSTLLQLVQRFYDPINLPTNRSELEKRVSENELREGNIPPGVYFDGYNVAYLNPQFLRAQIGVVSQEPTLFDLTIRENIAYGSENCTNDQIIEAARSANIHEFVMSLPEAYDTRVGEKGSKLSGGQKQRVAIARALVRKPKLLVLDEATSALDNESERIVQAALDEAMADDSHTSLVVAHRLTTVEKADEIVVLAGGVKIENGSPDELMRAKGAFFQMHNVESI</sequence>
<evidence type="ECO:0000256" key="2">
    <source>
        <dbReference type="ARBA" id="ARBA00022448"/>
    </source>
</evidence>
<dbReference type="GO" id="GO:0005737">
    <property type="term" value="C:cytoplasm"/>
    <property type="evidence" value="ECO:0007669"/>
    <property type="project" value="UniProtKB-ARBA"/>
</dbReference>
<keyword evidence="10" id="KW-1185">Reference proteome</keyword>
<dbReference type="PANTHER" id="PTHR24221:SF503">
    <property type="entry name" value="MITOCHONDRIAL POTASSIUM CHANNEL ATP-BINDING SUBUNIT"/>
    <property type="match status" value="1"/>
</dbReference>
<protein>
    <recommendedName>
        <fullName evidence="8">ABC transporter domain-containing protein</fullName>
    </recommendedName>
</protein>
<dbReference type="InterPro" id="IPR039421">
    <property type="entry name" value="Type_1_exporter"/>
</dbReference>
<dbReference type="PANTHER" id="PTHR24221">
    <property type="entry name" value="ATP-BINDING CASSETTE SUB-FAMILY B"/>
    <property type="match status" value="1"/>
</dbReference>
<dbReference type="EMBL" id="JBJKFK010001144">
    <property type="protein sequence ID" value="KAL3313954.1"/>
    <property type="molecule type" value="Genomic_DNA"/>
</dbReference>
<dbReference type="GO" id="GO:0016020">
    <property type="term" value="C:membrane"/>
    <property type="evidence" value="ECO:0007669"/>
    <property type="project" value="UniProtKB-SubCell"/>
</dbReference>
<keyword evidence="3" id="KW-0812">Transmembrane</keyword>
<dbReference type="InterPro" id="IPR003439">
    <property type="entry name" value="ABC_transporter-like_ATP-bd"/>
</dbReference>
<feature type="domain" description="ABC transporter" evidence="8">
    <location>
        <begin position="2"/>
        <end position="229"/>
    </location>
</feature>
<evidence type="ECO:0000256" key="7">
    <source>
        <dbReference type="ARBA" id="ARBA00023136"/>
    </source>
</evidence>
<name>A0ABD2Q2X3_9PLAT</name>
<evidence type="ECO:0000256" key="5">
    <source>
        <dbReference type="ARBA" id="ARBA00022840"/>
    </source>
</evidence>
<keyword evidence="4" id="KW-0547">Nucleotide-binding</keyword>
<dbReference type="Gene3D" id="3.40.50.300">
    <property type="entry name" value="P-loop containing nucleotide triphosphate hydrolases"/>
    <property type="match status" value="1"/>
</dbReference>
<keyword evidence="2" id="KW-0813">Transport</keyword>
<evidence type="ECO:0000256" key="3">
    <source>
        <dbReference type="ARBA" id="ARBA00022692"/>
    </source>
</evidence>
<dbReference type="InterPro" id="IPR027417">
    <property type="entry name" value="P-loop_NTPase"/>
</dbReference>
<dbReference type="Pfam" id="PF00005">
    <property type="entry name" value="ABC_tran"/>
    <property type="match status" value="1"/>
</dbReference>
<dbReference type="GO" id="GO:0005524">
    <property type="term" value="F:ATP binding"/>
    <property type="evidence" value="ECO:0007669"/>
    <property type="project" value="UniProtKB-KW"/>
</dbReference>
<dbReference type="PROSITE" id="PS50893">
    <property type="entry name" value="ABC_TRANSPORTER_2"/>
    <property type="match status" value="1"/>
</dbReference>
<dbReference type="Proteomes" id="UP001626550">
    <property type="component" value="Unassembled WGS sequence"/>
</dbReference>
<accession>A0ABD2Q2X3</accession>
<gene>
    <name evidence="9" type="ORF">Ciccas_007441</name>
</gene>
<dbReference type="SUPFAM" id="SSF52540">
    <property type="entry name" value="P-loop containing nucleoside triphosphate hydrolases"/>
    <property type="match status" value="1"/>
</dbReference>
<evidence type="ECO:0000256" key="6">
    <source>
        <dbReference type="ARBA" id="ARBA00022989"/>
    </source>
</evidence>